<protein>
    <submittedName>
        <fullName evidence="1">Seryl-tRNA synthetase</fullName>
    </submittedName>
</protein>
<dbReference type="PROSITE" id="PS50862">
    <property type="entry name" value="AA_TRNA_LIGASE_II"/>
    <property type="match status" value="1"/>
</dbReference>
<dbReference type="InterPro" id="IPR010978">
    <property type="entry name" value="tRNA-bd_arm"/>
</dbReference>
<dbReference type="CDD" id="cd00770">
    <property type="entry name" value="SerRS_core"/>
    <property type="match status" value="1"/>
</dbReference>
<dbReference type="Gene3D" id="3.30.930.10">
    <property type="entry name" value="Bira Bifunctional Protein, Domain 2"/>
    <property type="match status" value="2"/>
</dbReference>
<evidence type="ECO:0000313" key="1">
    <source>
        <dbReference type="EMBL" id="RUP46862.1"/>
    </source>
</evidence>
<dbReference type="PIRSF" id="PIRSF001529">
    <property type="entry name" value="Ser-tRNA-synth_IIa"/>
    <property type="match status" value="1"/>
</dbReference>
<dbReference type="GO" id="GO:0006434">
    <property type="term" value="P:seryl-tRNA aminoacylation"/>
    <property type="evidence" value="ECO:0007669"/>
    <property type="project" value="InterPro"/>
</dbReference>
<dbReference type="InterPro" id="IPR045864">
    <property type="entry name" value="aa-tRNA-synth_II/BPL/LPL"/>
</dbReference>
<dbReference type="Proteomes" id="UP000268093">
    <property type="component" value="Unassembled WGS sequence"/>
</dbReference>
<dbReference type="Pfam" id="PF00587">
    <property type="entry name" value="tRNA-synt_2b"/>
    <property type="match status" value="1"/>
</dbReference>
<dbReference type="InterPro" id="IPR002314">
    <property type="entry name" value="aa-tRNA-synt_IIb"/>
</dbReference>
<organism evidence="1 2">
    <name type="scientific">Jimgerdemannia flammicorona</name>
    <dbReference type="NCBI Taxonomy" id="994334"/>
    <lineage>
        <taxon>Eukaryota</taxon>
        <taxon>Fungi</taxon>
        <taxon>Fungi incertae sedis</taxon>
        <taxon>Mucoromycota</taxon>
        <taxon>Mucoromycotina</taxon>
        <taxon>Endogonomycetes</taxon>
        <taxon>Endogonales</taxon>
        <taxon>Endogonaceae</taxon>
        <taxon>Jimgerdemannia</taxon>
    </lineage>
</organism>
<dbReference type="Gene3D" id="1.10.287.40">
    <property type="entry name" value="Serine-tRNA synthetase, tRNA binding domain"/>
    <property type="match status" value="1"/>
</dbReference>
<sequence length="529" mass="58358">MFNASAYRLTTKSLAGLSYSRTIIQPAITSSRRANCTEKSHHEEPTPPLPRHALLKPHLNYRHFAENVDAIALNIRDRNFKGVDIRAVVQLHARYTSLVTELNGLRSRRNELSALSKNAPSPEERQPFIEEGKRLKDTIQTAEAELATTEEFLLRQGLQIPNDTHSSAPIGPEPNARVLKIVGTPNTNETAGFELQDHVTLARRHDLLDLESASLVSGTSFYYLKNDAALLELALVQYAMSKARSCGFTPVITPDVVRTEMTHACGFQPRAGEMSQIYDVSTATQGSEASRMCLAGTAEVPLAGMYAKRVLGERELPVKMVGFGRAFRAEAGARGADTKGLYRVHQFSKVELFALTTPEGSEVMMEEIRTLQENIFDELGLCFRVLDMPTQELGASAYRKYDMEAWMPGRNGWGEVSQSQVISLFAFHAVPFPPASTIANTQILSTTQISSTSNCTDYQSRRLSIRYRPTSSSGAKQGPALEYVHTLNGTAIAVPRIIIAVLENFQRADGTVVIPEVLRGWMGGRETIG</sequence>
<proteinExistence type="predicted"/>
<dbReference type="PANTHER" id="PTHR11778">
    <property type="entry name" value="SERYL-TRNA SYNTHETASE"/>
    <property type="match status" value="1"/>
</dbReference>
<keyword evidence="2" id="KW-1185">Reference proteome</keyword>
<dbReference type="InterPro" id="IPR002317">
    <property type="entry name" value="Ser-tRNA-ligase_type_1"/>
</dbReference>
<dbReference type="Pfam" id="PF02403">
    <property type="entry name" value="Seryl_tRNA_N"/>
    <property type="match status" value="1"/>
</dbReference>
<dbReference type="OrthoDB" id="6359816at2759"/>
<dbReference type="InterPro" id="IPR033729">
    <property type="entry name" value="SerRS_core"/>
</dbReference>
<dbReference type="InterPro" id="IPR006195">
    <property type="entry name" value="aa-tRNA-synth_II"/>
</dbReference>
<dbReference type="SUPFAM" id="SSF55681">
    <property type="entry name" value="Class II aaRS and biotin synthetases"/>
    <property type="match status" value="1"/>
</dbReference>
<dbReference type="PRINTS" id="PR00981">
    <property type="entry name" value="TRNASYNTHSER"/>
</dbReference>
<evidence type="ECO:0000313" key="2">
    <source>
        <dbReference type="Proteomes" id="UP000268093"/>
    </source>
</evidence>
<keyword evidence="1" id="KW-0436">Ligase</keyword>
<dbReference type="SUPFAM" id="SSF46589">
    <property type="entry name" value="tRNA-binding arm"/>
    <property type="match status" value="1"/>
</dbReference>
<dbReference type="InterPro" id="IPR015866">
    <property type="entry name" value="Ser-tRNA-synth_1_N"/>
</dbReference>
<dbReference type="EMBL" id="RBNI01005279">
    <property type="protein sequence ID" value="RUP46862.1"/>
    <property type="molecule type" value="Genomic_DNA"/>
</dbReference>
<comment type="caution">
    <text evidence="1">The sequence shown here is derived from an EMBL/GenBank/DDBJ whole genome shotgun (WGS) entry which is preliminary data.</text>
</comment>
<dbReference type="GO" id="GO:0005524">
    <property type="term" value="F:ATP binding"/>
    <property type="evidence" value="ECO:0007669"/>
    <property type="project" value="UniProtKB-KW"/>
</dbReference>
<dbReference type="GO" id="GO:0004828">
    <property type="term" value="F:serine-tRNA ligase activity"/>
    <property type="evidence" value="ECO:0007669"/>
    <property type="project" value="UniProtKB-EC"/>
</dbReference>
<dbReference type="InterPro" id="IPR042103">
    <property type="entry name" value="SerRS_1_N_sf"/>
</dbReference>
<name>A0A433D7M5_9FUNG</name>
<keyword evidence="1" id="KW-0030">Aminoacyl-tRNA synthetase</keyword>
<accession>A0A433D7M5</accession>
<gene>
    <name evidence="1" type="ORF">BC936DRAFT_146448</name>
</gene>
<dbReference type="UniPathway" id="UPA00906">
    <property type="reaction ID" value="UER00895"/>
</dbReference>
<reference evidence="1 2" key="1">
    <citation type="journal article" date="2018" name="New Phytol.">
        <title>Phylogenomics of Endogonaceae and evolution of mycorrhizas within Mucoromycota.</title>
        <authorList>
            <person name="Chang Y."/>
            <person name="Desiro A."/>
            <person name="Na H."/>
            <person name="Sandor L."/>
            <person name="Lipzen A."/>
            <person name="Clum A."/>
            <person name="Barry K."/>
            <person name="Grigoriev I.V."/>
            <person name="Martin F.M."/>
            <person name="Stajich J.E."/>
            <person name="Smith M.E."/>
            <person name="Bonito G."/>
            <person name="Spatafora J.W."/>
        </authorList>
    </citation>
    <scope>NUCLEOTIDE SEQUENCE [LARGE SCALE GENOMIC DNA]</scope>
    <source>
        <strain evidence="1 2">GMNB39</strain>
    </source>
</reference>